<accession>A0AC61NLQ2</accession>
<proteinExistence type="predicted"/>
<organism evidence="1 2">
    <name type="scientific">Halosquirtibacter laminarini</name>
    <dbReference type="NCBI Taxonomy" id="3374600"/>
    <lineage>
        <taxon>Bacteria</taxon>
        <taxon>Pseudomonadati</taxon>
        <taxon>Bacteroidota</taxon>
        <taxon>Bacteroidia</taxon>
        <taxon>Marinilabiliales</taxon>
        <taxon>Prolixibacteraceae</taxon>
        <taxon>Halosquirtibacter</taxon>
    </lineage>
</organism>
<dbReference type="EMBL" id="CP081303">
    <property type="protein sequence ID" value="QZE12710.1"/>
    <property type="molecule type" value="Genomic_DNA"/>
</dbReference>
<sequence>MAEISDALKNIMRPENIVSQKSSVLTNETMHYCPGCSHGVIHKIIAEVIHEMDIQEETIGVAPVGCSVFAYNYIDIDWQEAAHGRAPALGTAINRLNPDKFVFTYQGDGDLAAIGTAETLHAVNRGENMVMVFVNNGIYGMTGGQMAPTTMQGQVTATTPYGRNIDLHGYPLKITEMLAQLPGACYVTRQSVETPAAVRKTKKAIRKAFENTKLKKGTSFVEVVSTCNSGWKMTPVGANDWMRDNMFPFYPLGDLKDGEKMSAEELPNVGK</sequence>
<reference evidence="1" key="1">
    <citation type="submission" date="2021-08" db="EMBL/GenBank/DDBJ databases">
        <title>Novel anaerobic bacterium isolated from sea squirt in East Sea, Republic of Korea.</title>
        <authorList>
            <person name="Nguyen T.H."/>
            <person name="Li Z."/>
            <person name="Lee Y.-J."/>
            <person name="Ko J."/>
            <person name="Kim S.-G."/>
        </authorList>
    </citation>
    <scope>NUCLEOTIDE SEQUENCE</scope>
    <source>
        <strain evidence="1">KCTC 25031</strain>
    </source>
</reference>
<gene>
    <name evidence="1" type="ORF">K4L44_08920</name>
</gene>
<dbReference type="Proteomes" id="UP000826212">
    <property type="component" value="Chromosome"/>
</dbReference>
<protein>
    <submittedName>
        <fullName evidence="1">2-oxoglutarate oxidoreductase</fullName>
    </submittedName>
</protein>
<name>A0AC61NLQ2_9BACT</name>
<evidence type="ECO:0000313" key="2">
    <source>
        <dbReference type="Proteomes" id="UP000826212"/>
    </source>
</evidence>
<evidence type="ECO:0000313" key="1">
    <source>
        <dbReference type="EMBL" id="QZE12710.1"/>
    </source>
</evidence>
<keyword evidence="2" id="KW-1185">Reference proteome</keyword>